<dbReference type="AlphaFoldDB" id="A0A841IUX2"/>
<dbReference type="InterPro" id="IPR027417">
    <property type="entry name" value="P-loop_NTPase"/>
</dbReference>
<dbReference type="InterPro" id="IPR003439">
    <property type="entry name" value="ABC_transporter-like_ATP-bd"/>
</dbReference>
<evidence type="ECO:0000256" key="1">
    <source>
        <dbReference type="ARBA" id="ARBA00005417"/>
    </source>
</evidence>
<evidence type="ECO:0000256" key="2">
    <source>
        <dbReference type="ARBA" id="ARBA00022448"/>
    </source>
</evidence>
<feature type="domain" description="ABC transporter" evidence="5">
    <location>
        <begin position="3"/>
        <end position="235"/>
    </location>
</feature>
<comment type="caution">
    <text evidence="6">The sequence shown here is derived from an EMBL/GenBank/DDBJ whole genome shotgun (WGS) entry which is preliminary data.</text>
</comment>
<dbReference type="SUPFAM" id="SSF52540">
    <property type="entry name" value="P-loop containing nucleoside triphosphate hydrolases"/>
    <property type="match status" value="1"/>
</dbReference>
<dbReference type="PANTHER" id="PTHR43335:SF2">
    <property type="entry name" value="ABC TRANSPORTER, ATP-BINDING PROTEIN"/>
    <property type="match status" value="1"/>
</dbReference>
<dbReference type="EMBL" id="JACHJO010000006">
    <property type="protein sequence ID" value="MBB6120345.1"/>
    <property type="molecule type" value="Genomic_DNA"/>
</dbReference>
<dbReference type="Gene3D" id="3.40.50.300">
    <property type="entry name" value="P-loop containing nucleotide triphosphate hydrolases"/>
    <property type="match status" value="1"/>
</dbReference>
<protein>
    <submittedName>
        <fullName evidence="6">ABC-2 type transport system ATP-binding protein</fullName>
    </submittedName>
</protein>
<dbReference type="InterPro" id="IPR003593">
    <property type="entry name" value="AAA+_ATPase"/>
</dbReference>
<dbReference type="Proteomes" id="UP000536604">
    <property type="component" value="Unassembled WGS sequence"/>
</dbReference>
<dbReference type="Pfam" id="PF00005">
    <property type="entry name" value="ABC_tran"/>
    <property type="match status" value="1"/>
</dbReference>
<dbReference type="GO" id="GO:0005524">
    <property type="term" value="F:ATP binding"/>
    <property type="evidence" value="ECO:0007669"/>
    <property type="project" value="UniProtKB-KW"/>
</dbReference>
<keyword evidence="2" id="KW-0813">Transport</keyword>
<keyword evidence="3" id="KW-0547">Nucleotide-binding</keyword>
<dbReference type="SMART" id="SM00382">
    <property type="entry name" value="AAA"/>
    <property type="match status" value="1"/>
</dbReference>
<proteinExistence type="inferred from homology"/>
<keyword evidence="4 6" id="KW-0067">ATP-binding</keyword>
<evidence type="ECO:0000256" key="4">
    <source>
        <dbReference type="ARBA" id="ARBA00022840"/>
    </source>
</evidence>
<dbReference type="GO" id="GO:0016887">
    <property type="term" value="F:ATP hydrolysis activity"/>
    <property type="evidence" value="ECO:0007669"/>
    <property type="project" value="InterPro"/>
</dbReference>
<dbReference type="PROSITE" id="PS50893">
    <property type="entry name" value="ABC_TRANSPORTER_2"/>
    <property type="match status" value="1"/>
</dbReference>
<name>A0A841IUX2_9ACTN</name>
<keyword evidence="7" id="KW-1185">Reference proteome</keyword>
<evidence type="ECO:0000259" key="5">
    <source>
        <dbReference type="PROSITE" id="PS50893"/>
    </source>
</evidence>
<sequence length="249" mass="26955">MKLSTEEIIYSYGWFSSPVFDGLSLDIPNECTVLLGPNGAGKSTLMSLLASAAPPRRGRVRVGSWRSDRRRDLAPLRRAVGWMPQDIVPVTGLTVREQVAYHGWLKGMSRAEAWQASFEALRQTNLVDLADRSSGKLSGGQTRRVGLAQTIVHRPSVLLLDEPTAGLDPAQRSSFRGVLSSLSVGDTVLVSTHQTSDLSDLFDSVVVLSEGRSRFTGSAEAFLAHATDSSESVERRAEAAYTAVLKEAP</sequence>
<evidence type="ECO:0000313" key="7">
    <source>
        <dbReference type="Proteomes" id="UP000536604"/>
    </source>
</evidence>
<reference evidence="6 7" key="1">
    <citation type="submission" date="2020-08" db="EMBL/GenBank/DDBJ databases">
        <title>Genomic Encyclopedia of Type Strains, Phase III (KMG-III): the genomes of soil and plant-associated and newly described type strains.</title>
        <authorList>
            <person name="Whitman W."/>
        </authorList>
    </citation>
    <scope>NUCLEOTIDE SEQUENCE [LARGE SCALE GENOMIC DNA]</scope>
    <source>
        <strain evidence="6 7">CECT 8712</strain>
    </source>
</reference>
<organism evidence="6 7">
    <name type="scientific">Nocardiopsis algeriensis</name>
    <dbReference type="NCBI Taxonomy" id="1478215"/>
    <lineage>
        <taxon>Bacteria</taxon>
        <taxon>Bacillati</taxon>
        <taxon>Actinomycetota</taxon>
        <taxon>Actinomycetes</taxon>
        <taxon>Streptosporangiales</taxon>
        <taxon>Nocardiopsidaceae</taxon>
        <taxon>Nocardiopsis</taxon>
    </lineage>
</organism>
<dbReference type="PANTHER" id="PTHR43335">
    <property type="entry name" value="ABC TRANSPORTER, ATP-BINDING PROTEIN"/>
    <property type="match status" value="1"/>
</dbReference>
<comment type="similarity">
    <text evidence="1">Belongs to the ABC transporter superfamily.</text>
</comment>
<accession>A0A841IUX2</accession>
<evidence type="ECO:0000313" key="6">
    <source>
        <dbReference type="EMBL" id="MBB6120345.1"/>
    </source>
</evidence>
<dbReference type="RefSeq" id="WP_184291320.1">
    <property type="nucleotide sequence ID" value="NZ_JACHJO010000006.1"/>
</dbReference>
<evidence type="ECO:0000256" key="3">
    <source>
        <dbReference type="ARBA" id="ARBA00022741"/>
    </source>
</evidence>
<gene>
    <name evidence="6" type="ORF">FHS13_002297</name>
</gene>